<feature type="compositionally biased region" description="Polar residues" evidence="1">
    <location>
        <begin position="337"/>
        <end position="356"/>
    </location>
</feature>
<feature type="region of interest" description="Disordered" evidence="1">
    <location>
        <begin position="1"/>
        <end position="99"/>
    </location>
</feature>
<feature type="compositionally biased region" description="Polar residues" evidence="1">
    <location>
        <begin position="865"/>
        <end position="874"/>
    </location>
</feature>
<feature type="compositionally biased region" description="Basic and acidic residues" evidence="1">
    <location>
        <begin position="623"/>
        <end position="691"/>
    </location>
</feature>
<feature type="region of interest" description="Disordered" evidence="1">
    <location>
        <begin position="1635"/>
        <end position="1677"/>
    </location>
</feature>
<feature type="region of interest" description="Disordered" evidence="1">
    <location>
        <begin position="330"/>
        <end position="691"/>
    </location>
</feature>
<protein>
    <submittedName>
        <fullName evidence="2">Uncharacterized protein</fullName>
    </submittedName>
</protein>
<feature type="compositionally biased region" description="Polar residues" evidence="1">
    <location>
        <begin position="41"/>
        <end position="58"/>
    </location>
</feature>
<feature type="compositionally biased region" description="Polar residues" evidence="1">
    <location>
        <begin position="1013"/>
        <end position="1031"/>
    </location>
</feature>
<feature type="region of interest" description="Disordered" evidence="1">
    <location>
        <begin position="886"/>
        <end position="973"/>
    </location>
</feature>
<feature type="compositionally biased region" description="Basic and acidic residues" evidence="1">
    <location>
        <begin position="358"/>
        <end position="371"/>
    </location>
</feature>
<feature type="compositionally biased region" description="Low complexity" evidence="1">
    <location>
        <begin position="115"/>
        <end position="135"/>
    </location>
</feature>
<accession>A0A8H4R5V9</accession>
<organism evidence="2 3">
    <name type="scientific">Agrocybe pediades</name>
    <dbReference type="NCBI Taxonomy" id="84607"/>
    <lineage>
        <taxon>Eukaryota</taxon>
        <taxon>Fungi</taxon>
        <taxon>Dikarya</taxon>
        <taxon>Basidiomycota</taxon>
        <taxon>Agaricomycotina</taxon>
        <taxon>Agaricomycetes</taxon>
        <taxon>Agaricomycetidae</taxon>
        <taxon>Agaricales</taxon>
        <taxon>Agaricineae</taxon>
        <taxon>Strophariaceae</taxon>
        <taxon>Agrocybe</taxon>
    </lineage>
</organism>
<feature type="region of interest" description="Disordered" evidence="1">
    <location>
        <begin position="1002"/>
        <end position="1031"/>
    </location>
</feature>
<evidence type="ECO:0000313" key="3">
    <source>
        <dbReference type="Proteomes" id="UP000521872"/>
    </source>
</evidence>
<feature type="region of interest" description="Disordered" evidence="1">
    <location>
        <begin position="828"/>
        <end position="874"/>
    </location>
</feature>
<feature type="compositionally biased region" description="Polar residues" evidence="1">
    <location>
        <begin position="955"/>
        <end position="973"/>
    </location>
</feature>
<dbReference type="EMBL" id="JAACJL010000001">
    <property type="protein sequence ID" value="KAF4622968.1"/>
    <property type="molecule type" value="Genomic_DNA"/>
</dbReference>
<feature type="compositionally biased region" description="Basic and acidic residues" evidence="1">
    <location>
        <begin position="516"/>
        <end position="525"/>
    </location>
</feature>
<feature type="region of interest" description="Disordered" evidence="1">
    <location>
        <begin position="1565"/>
        <end position="1592"/>
    </location>
</feature>
<dbReference type="Proteomes" id="UP000521872">
    <property type="component" value="Unassembled WGS sequence"/>
</dbReference>
<feature type="compositionally biased region" description="Low complexity" evidence="1">
    <location>
        <begin position="1438"/>
        <end position="1452"/>
    </location>
</feature>
<feature type="compositionally biased region" description="Low complexity" evidence="1">
    <location>
        <begin position="914"/>
        <end position="925"/>
    </location>
</feature>
<feature type="compositionally biased region" description="Low complexity" evidence="1">
    <location>
        <begin position="185"/>
        <end position="203"/>
    </location>
</feature>
<feature type="compositionally biased region" description="Low complexity" evidence="1">
    <location>
        <begin position="390"/>
        <end position="406"/>
    </location>
</feature>
<sequence>MAQTTQDTSVLSDTTGKEVTEQVVEGGKGGEEVVGIKQAEDTSSSSPSVAVTQPQPEKTSQTSTDATSTTSSSHPSLVPLGSNHVQTSSVTPVAPHPKRFSAVNINKKFLEKNTASGSAASSSGSSAAKSGSAASRPSVQPTSSHSRLVTTKLTASPAVTSSTAGWSRPSSVAPSPATNSPISTSPLPTAAASQLSSTAAPQLPHAGKVILPQPRANMAQPNSSQRDAGSAKPVWGNVKPPIAATTRLDIEPSDFPTAAEVANVASTARKHAKALEEAKGQSGAASKQLRSEEADAFRGVHLDPNVHHWDEMEEDDDNFLGGVIEFGDGRQYKIESSESPSGAQSKDDSTSATTAPVSKEDRFVDDFDRSWPKSRTSPASVSKDVPPSAPQSASPSLSPAVSHSPVDSSRVLFNERSNRLEPYSQAQRPQGAFNNKRSSFHDADAKTGPHNVQVLQKPPGTDFGSRSRRFSASNNGFNAGPPNGFSGDRQRDRRDMPPPSPRLTRGDHPPNAVHDTGGRDLDRGRRTSMGPPPVPAHASTKFPHDGGRQLPPHLSQVSPNIPPKRLPSRDSRFSPAESSTGLPSLHAGRIPPHSPAISHHSLNLLSPVAGPNSALPLSAPELDEVRKDVMHTAAERAKQRRLQEEQEREAQKERARRKAAELEEKIKAQEAEKAEKERQKQEEAEKAAEALAKEKEVVNLIEEAVKTVDTSKSPIDKPDSRKLLAQRPPPLKDVSPATDGPRSGMPRRTSMTARSVPLPSPALQTESWRARNNPVPPSPLPRQIQGRPSGSATFIASGPSAAEQVETIADKQDDLEVVDFSDMGKFVGVSESNESTKATAEPDAKPSGVTPRSARPVASDFFEGPTSTLGTTVPVSKKADFGAWRRKVSQEVNEPSPATAGPRKEAAADEKPSDSSTTAPTATPDQNSTEKSQPAAMERLSPDTSLAMSKESLSHQDQGQTVCLPQTSGAQRTPRAQTFYKESAMTALDDAMSRIKGVLSGMHAQDAPKESAANASIESDASSTRTATQPPVQIPVRTTTKERWVPPALRPRKFDDMDEPQEVFLFTMMQPPSPPRVDESVAIQLPTVSRPVEFIHKRQLQAFHRPPFQARMDILSFDPPVFDMNRRDLSLNDVLFRKPNLGPKTKFRYRVVIPRGKGLRVNIPSVPFTKPGVGGAFGRSTVADGASTWRKVAAPTGKADVGNDSDKLDTTSRSPPPSASPADANIASIPKSGEETPSKSEGNSAVRSRSQPKMPEGSAVAFIRDSRIDVAEADKKPSVNFIVGSQLEEDTQTSSTVPTSDPGKTEVVSNGVVKLPPSTEEHTASSKVDNSDITADPVLVTPPTHHSTASWTRSSVSLAMKESPARAPDPEHLKAVWSQTSDKAGLHAVNSLEGIADDLTALPFTLQDVKSEDGETPPPSLPSAPSRMSLHEVTRAFQTVPTSSTTPSQSVQRATFSPPSTNAPVARPTTASYSYSPVPQNGMRAYVPYGTPIMSHSPGPVMYGHPMASSPVPARMQMNGHTPLYSQPMWMTMPGSSQPHGSMMRPMASPYPAQLMAYPSPGYATQPPPPSMITPTTSQGQQNPASRGRGMPPVMSPVVSHAHPHASPAMYSSSPVMLHAVQVPPQNHYMPVAPGRGQLARADSGQMPAQQAHPVNGHHPPSHNGFNPTPAYPRPTW</sequence>
<feature type="region of interest" description="Disordered" evidence="1">
    <location>
        <begin position="113"/>
        <end position="238"/>
    </location>
</feature>
<reference evidence="2 3" key="1">
    <citation type="submission" date="2019-12" db="EMBL/GenBank/DDBJ databases">
        <authorList>
            <person name="Floudas D."/>
            <person name="Bentzer J."/>
            <person name="Ahren D."/>
            <person name="Johansson T."/>
            <person name="Persson P."/>
            <person name="Tunlid A."/>
        </authorList>
    </citation>
    <scope>NUCLEOTIDE SEQUENCE [LARGE SCALE GENOMIC DNA]</scope>
    <source>
        <strain evidence="2 3">CBS 102.39</strain>
    </source>
</reference>
<feature type="compositionally biased region" description="Low complexity" evidence="1">
    <location>
        <begin position="59"/>
        <end position="73"/>
    </location>
</feature>
<feature type="compositionally biased region" description="Low complexity" evidence="1">
    <location>
        <begin position="472"/>
        <end position="487"/>
    </location>
</feature>
<feature type="compositionally biased region" description="Polar residues" evidence="1">
    <location>
        <begin position="1453"/>
        <end position="1472"/>
    </location>
</feature>
<evidence type="ECO:0000256" key="1">
    <source>
        <dbReference type="SAM" id="MobiDB-lite"/>
    </source>
</evidence>
<feature type="region of interest" description="Disordered" evidence="1">
    <location>
        <begin position="706"/>
        <end position="795"/>
    </location>
</feature>
<name>A0A8H4R5V9_9AGAR</name>
<keyword evidence="3" id="KW-1185">Reference proteome</keyword>
<feature type="region of interest" description="Disordered" evidence="1">
    <location>
        <begin position="1193"/>
        <end position="1260"/>
    </location>
</feature>
<evidence type="ECO:0000313" key="2">
    <source>
        <dbReference type="EMBL" id="KAF4622968.1"/>
    </source>
</evidence>
<dbReference type="CDD" id="cd22249">
    <property type="entry name" value="UDM1_RNF168_RNF169-like"/>
    <property type="match status" value="1"/>
</dbReference>
<gene>
    <name evidence="2" type="ORF">D9613_001637</name>
</gene>
<proteinExistence type="predicted"/>
<feature type="compositionally biased region" description="Basic and acidic residues" evidence="1">
    <location>
        <begin position="902"/>
        <end position="913"/>
    </location>
</feature>
<feature type="region of interest" description="Disordered" evidence="1">
    <location>
        <begin position="1409"/>
        <end position="1428"/>
    </location>
</feature>
<comment type="caution">
    <text evidence="2">The sequence shown here is derived from an EMBL/GenBank/DDBJ whole genome shotgun (WGS) entry which is preliminary data.</text>
</comment>
<feature type="region of interest" description="Disordered" evidence="1">
    <location>
        <begin position="1286"/>
        <end position="1371"/>
    </location>
</feature>
<feature type="compositionally biased region" description="Low complexity" evidence="1">
    <location>
        <begin position="1220"/>
        <end position="1230"/>
    </location>
</feature>
<feature type="compositionally biased region" description="Polar residues" evidence="1">
    <location>
        <begin position="1239"/>
        <end position="1251"/>
    </location>
</feature>
<feature type="compositionally biased region" description="Polar residues" evidence="1">
    <location>
        <begin position="137"/>
        <end position="184"/>
    </location>
</feature>
<feature type="compositionally biased region" description="Polar residues" evidence="1">
    <location>
        <begin position="424"/>
        <end position="437"/>
    </location>
</feature>
<feature type="compositionally biased region" description="Polar residues" evidence="1">
    <location>
        <begin position="1"/>
        <end position="13"/>
    </location>
</feature>
<feature type="region of interest" description="Disordered" evidence="1">
    <location>
        <begin position="1438"/>
        <end position="1472"/>
    </location>
</feature>
<feature type="region of interest" description="Disordered" evidence="1">
    <location>
        <begin position="273"/>
        <end position="296"/>
    </location>
</feature>
<feature type="compositionally biased region" description="Polar residues" evidence="1">
    <location>
        <begin position="1344"/>
        <end position="1357"/>
    </location>
</feature>